<dbReference type="Proteomes" id="UP000275846">
    <property type="component" value="Unassembled WGS sequence"/>
</dbReference>
<protein>
    <submittedName>
        <fullName evidence="1 3">Uncharacterized protein</fullName>
    </submittedName>
</protein>
<keyword evidence="2" id="KW-1185">Reference proteome</keyword>
<name>A0A183TLZ0_SCHSO</name>
<organism evidence="3">
    <name type="scientific">Schistocephalus solidus</name>
    <name type="common">Tapeworm</name>
    <dbReference type="NCBI Taxonomy" id="70667"/>
    <lineage>
        <taxon>Eukaryota</taxon>
        <taxon>Metazoa</taxon>
        <taxon>Spiralia</taxon>
        <taxon>Lophotrochozoa</taxon>
        <taxon>Platyhelminthes</taxon>
        <taxon>Cestoda</taxon>
        <taxon>Eucestoda</taxon>
        <taxon>Diphyllobothriidea</taxon>
        <taxon>Diphyllobothriidae</taxon>
        <taxon>Schistocephalus</taxon>
    </lineage>
</organism>
<dbReference type="AlphaFoldDB" id="A0A183TLZ0"/>
<sequence length="185" mass="20732">MLVYFRRSSLSPDHARDDVLTFASQLLYAFVQTLEAGVARCVTDPAHSSNVADLSVRPLVAASDAEIVALLLSPLLPILARWPIYLYRATLHRSASSFDGNLDNLWLLATIRSDSDWLSNSLYTSEETKCASLRRLARFLVTICSPQGKHPGNDCFTSRLVLIKDIVVYEKSVINLRTKFEFIIL</sequence>
<evidence type="ECO:0000313" key="2">
    <source>
        <dbReference type="Proteomes" id="UP000275846"/>
    </source>
</evidence>
<evidence type="ECO:0000313" key="1">
    <source>
        <dbReference type="EMBL" id="VDM03874.1"/>
    </source>
</evidence>
<reference evidence="3" key="1">
    <citation type="submission" date="2016-06" db="UniProtKB">
        <authorList>
            <consortium name="WormBaseParasite"/>
        </authorList>
    </citation>
    <scope>IDENTIFICATION</scope>
</reference>
<dbReference type="OrthoDB" id="10596704at2759"/>
<reference evidence="1 2" key="2">
    <citation type="submission" date="2018-11" db="EMBL/GenBank/DDBJ databases">
        <authorList>
            <consortium name="Pathogen Informatics"/>
        </authorList>
    </citation>
    <scope>NUCLEOTIDE SEQUENCE [LARGE SCALE GENOMIC DNA]</scope>
    <source>
        <strain evidence="1 2">NST_G2</strain>
    </source>
</reference>
<gene>
    <name evidence="1" type="ORF">SSLN_LOCUS17488</name>
</gene>
<evidence type="ECO:0000313" key="3">
    <source>
        <dbReference type="WBParaSite" id="SSLN_0001815201-mRNA-1"/>
    </source>
</evidence>
<proteinExistence type="predicted"/>
<dbReference type="WBParaSite" id="SSLN_0001815201-mRNA-1">
    <property type="protein sequence ID" value="SSLN_0001815201-mRNA-1"/>
    <property type="gene ID" value="SSLN_0001815201"/>
</dbReference>
<accession>A0A183TLZ0</accession>
<dbReference type="EMBL" id="UYSU01042594">
    <property type="protein sequence ID" value="VDM03874.1"/>
    <property type="molecule type" value="Genomic_DNA"/>
</dbReference>